<keyword evidence="4" id="KW-1185">Reference proteome</keyword>
<organism evidence="3 4">
    <name type="scientific">Orchesella dallaii</name>
    <dbReference type="NCBI Taxonomy" id="48710"/>
    <lineage>
        <taxon>Eukaryota</taxon>
        <taxon>Metazoa</taxon>
        <taxon>Ecdysozoa</taxon>
        <taxon>Arthropoda</taxon>
        <taxon>Hexapoda</taxon>
        <taxon>Collembola</taxon>
        <taxon>Entomobryomorpha</taxon>
        <taxon>Entomobryoidea</taxon>
        <taxon>Orchesellidae</taxon>
        <taxon>Orchesellinae</taxon>
        <taxon>Orchesella</taxon>
    </lineage>
</organism>
<dbReference type="InterPro" id="IPR036047">
    <property type="entry name" value="F-box-like_dom_sf"/>
</dbReference>
<name>A0ABP1S8X1_9HEXA</name>
<reference evidence="3 4" key="1">
    <citation type="submission" date="2024-08" db="EMBL/GenBank/DDBJ databases">
        <authorList>
            <person name="Cucini C."/>
            <person name="Frati F."/>
        </authorList>
    </citation>
    <scope>NUCLEOTIDE SEQUENCE [LARGE SCALE GENOMIC DNA]</scope>
</reference>
<dbReference type="Proteomes" id="UP001642540">
    <property type="component" value="Unassembled WGS sequence"/>
</dbReference>
<sequence>MKNRKKQKKLIKIPFILQLPCEILDPIINLLPLNSALHLRLTCHSLNTNVETFYKKFKMDLCAENLSPNQLHFISRIHLQKITFKRVAKPLPRNPAPFSDSDKRQRCNSAGSVDDFDEEWRERCNLEHLYYTGPSQYFQVGGIQVRSLSAPFALATSQAAAAGAEEARTKSPPHSHPNYAGGNKNIYNFSSLQTYLLELGSENIFDYVLI</sequence>
<evidence type="ECO:0000313" key="4">
    <source>
        <dbReference type="Proteomes" id="UP001642540"/>
    </source>
</evidence>
<accession>A0ABP1S8X1</accession>
<dbReference type="EMBL" id="CAXLJM020000166">
    <property type="protein sequence ID" value="CAL8147679.1"/>
    <property type="molecule type" value="Genomic_DNA"/>
</dbReference>
<comment type="caution">
    <text evidence="3">The sequence shown here is derived from an EMBL/GenBank/DDBJ whole genome shotgun (WGS) entry which is preliminary data.</text>
</comment>
<protein>
    <recommendedName>
        <fullName evidence="2">F-box domain-containing protein</fullName>
    </recommendedName>
</protein>
<evidence type="ECO:0000259" key="2">
    <source>
        <dbReference type="PROSITE" id="PS50181"/>
    </source>
</evidence>
<dbReference type="Pfam" id="PF00646">
    <property type="entry name" value="F-box"/>
    <property type="match status" value="1"/>
</dbReference>
<evidence type="ECO:0000256" key="1">
    <source>
        <dbReference type="SAM" id="MobiDB-lite"/>
    </source>
</evidence>
<proteinExistence type="predicted"/>
<evidence type="ECO:0000313" key="3">
    <source>
        <dbReference type="EMBL" id="CAL8147679.1"/>
    </source>
</evidence>
<gene>
    <name evidence="3" type="ORF">ODALV1_LOCUS31203</name>
</gene>
<feature type="region of interest" description="Disordered" evidence="1">
    <location>
        <begin position="91"/>
        <end position="110"/>
    </location>
</feature>
<dbReference type="PROSITE" id="PS50181">
    <property type="entry name" value="FBOX"/>
    <property type="match status" value="1"/>
</dbReference>
<dbReference type="InterPro" id="IPR001810">
    <property type="entry name" value="F-box_dom"/>
</dbReference>
<dbReference type="SUPFAM" id="SSF81383">
    <property type="entry name" value="F-box domain"/>
    <property type="match status" value="1"/>
</dbReference>
<feature type="domain" description="F-box" evidence="2">
    <location>
        <begin position="13"/>
        <end position="57"/>
    </location>
</feature>